<evidence type="ECO:0000256" key="1">
    <source>
        <dbReference type="ARBA" id="ARBA00022679"/>
    </source>
</evidence>
<dbReference type="InterPro" id="IPR050832">
    <property type="entry name" value="Bact_Acetyltransf"/>
</dbReference>
<organism evidence="4 5">
    <name type="scientific">Salinisphaera hydrothermalis (strain C41B8)</name>
    <dbReference type="NCBI Taxonomy" id="1304275"/>
    <lineage>
        <taxon>Bacteria</taxon>
        <taxon>Pseudomonadati</taxon>
        <taxon>Pseudomonadota</taxon>
        <taxon>Gammaproteobacteria</taxon>
        <taxon>Salinisphaerales</taxon>
        <taxon>Salinisphaeraceae</taxon>
        <taxon>Salinisphaera</taxon>
    </lineage>
</organism>
<dbReference type="PROSITE" id="PS51186">
    <property type="entry name" value="GNAT"/>
    <property type="match status" value="1"/>
</dbReference>
<protein>
    <submittedName>
        <fullName evidence="4">Acetyltransferase</fullName>
    </submittedName>
</protein>
<keyword evidence="5" id="KW-1185">Reference proteome</keyword>
<feature type="domain" description="N-acetyltransferase" evidence="3">
    <location>
        <begin position="10"/>
        <end position="160"/>
    </location>
</feature>
<keyword evidence="2" id="KW-0012">Acyltransferase</keyword>
<evidence type="ECO:0000259" key="3">
    <source>
        <dbReference type="PROSITE" id="PS51186"/>
    </source>
</evidence>
<gene>
    <name evidence="4" type="ORF">C41B8_05882</name>
</gene>
<dbReference type="STRING" id="1304275.C41B8_05882"/>
<dbReference type="RefSeq" id="WP_051883152.1">
    <property type="nucleotide sequence ID" value="NZ_APNK01000006.1"/>
</dbReference>
<name>A0A084IN06_SALHC</name>
<dbReference type="InterPro" id="IPR000182">
    <property type="entry name" value="GNAT_dom"/>
</dbReference>
<dbReference type="AlphaFoldDB" id="A0A084IN06"/>
<sequence>MSAPRPADDIRIRRAALTDLDALMALEHRCFAQDAQSRRSMRHLIQRAHGELRIAEAGGRLLGYLMLLYRRGTRVARIYSIAVDAQARGRGLARRLIDDAEQSAKAAGCTRLSAEARLSNTGSRALFAACGFDETGRLIDYYEDTDGGYEAGVRLGKRLLFDEGSGSP</sequence>
<dbReference type="SUPFAM" id="SSF55729">
    <property type="entry name" value="Acyl-CoA N-acyltransferases (Nat)"/>
    <property type="match status" value="1"/>
</dbReference>
<keyword evidence="1 4" id="KW-0808">Transferase</keyword>
<reference evidence="4 5" key="1">
    <citation type="submission" date="2013-03" db="EMBL/GenBank/DDBJ databases">
        <title>Salinisphaera hydrothermalis C41B8 Genome Sequencing.</title>
        <authorList>
            <person name="Li C."/>
            <person name="Lai Q."/>
            <person name="Shao Z."/>
        </authorList>
    </citation>
    <scope>NUCLEOTIDE SEQUENCE [LARGE SCALE GENOMIC DNA]</scope>
    <source>
        <strain evidence="4 5">C41B8</strain>
    </source>
</reference>
<dbReference type="Proteomes" id="UP000028302">
    <property type="component" value="Unassembled WGS sequence"/>
</dbReference>
<evidence type="ECO:0000313" key="4">
    <source>
        <dbReference type="EMBL" id="KEZ78090.1"/>
    </source>
</evidence>
<dbReference type="CDD" id="cd04301">
    <property type="entry name" value="NAT_SF"/>
    <property type="match status" value="1"/>
</dbReference>
<dbReference type="Pfam" id="PF00583">
    <property type="entry name" value="Acetyltransf_1"/>
    <property type="match status" value="1"/>
</dbReference>
<dbReference type="InterPro" id="IPR016181">
    <property type="entry name" value="Acyl_CoA_acyltransferase"/>
</dbReference>
<proteinExistence type="predicted"/>
<dbReference type="EMBL" id="APNK01000006">
    <property type="protein sequence ID" value="KEZ78090.1"/>
    <property type="molecule type" value="Genomic_DNA"/>
</dbReference>
<dbReference type="eggNOG" id="COG0456">
    <property type="taxonomic scope" value="Bacteria"/>
</dbReference>
<dbReference type="Gene3D" id="3.40.630.30">
    <property type="match status" value="1"/>
</dbReference>
<evidence type="ECO:0000256" key="2">
    <source>
        <dbReference type="ARBA" id="ARBA00023315"/>
    </source>
</evidence>
<accession>A0A084IN06</accession>
<dbReference type="PANTHER" id="PTHR43877">
    <property type="entry name" value="AMINOALKYLPHOSPHONATE N-ACETYLTRANSFERASE-RELATED-RELATED"/>
    <property type="match status" value="1"/>
</dbReference>
<comment type="caution">
    <text evidence="4">The sequence shown here is derived from an EMBL/GenBank/DDBJ whole genome shotgun (WGS) entry which is preliminary data.</text>
</comment>
<dbReference type="GO" id="GO:0016747">
    <property type="term" value="F:acyltransferase activity, transferring groups other than amino-acyl groups"/>
    <property type="evidence" value="ECO:0007669"/>
    <property type="project" value="InterPro"/>
</dbReference>
<evidence type="ECO:0000313" key="5">
    <source>
        <dbReference type="Proteomes" id="UP000028302"/>
    </source>
</evidence>